<proteinExistence type="predicted"/>
<gene>
    <name evidence="1" type="ORF">DERYTH_LOCUS4538</name>
</gene>
<organism evidence="1 2">
    <name type="scientific">Dentiscutata erythropus</name>
    <dbReference type="NCBI Taxonomy" id="1348616"/>
    <lineage>
        <taxon>Eukaryota</taxon>
        <taxon>Fungi</taxon>
        <taxon>Fungi incertae sedis</taxon>
        <taxon>Mucoromycota</taxon>
        <taxon>Glomeromycotina</taxon>
        <taxon>Glomeromycetes</taxon>
        <taxon>Diversisporales</taxon>
        <taxon>Gigasporaceae</taxon>
        <taxon>Dentiscutata</taxon>
    </lineage>
</organism>
<name>A0A9N9AJT7_9GLOM</name>
<comment type="caution">
    <text evidence="1">The sequence shown here is derived from an EMBL/GenBank/DDBJ whole genome shotgun (WGS) entry which is preliminary data.</text>
</comment>
<dbReference type="Proteomes" id="UP000789405">
    <property type="component" value="Unassembled WGS sequence"/>
</dbReference>
<dbReference type="AlphaFoldDB" id="A0A9N9AJT7"/>
<reference evidence="1" key="1">
    <citation type="submission" date="2021-06" db="EMBL/GenBank/DDBJ databases">
        <authorList>
            <person name="Kallberg Y."/>
            <person name="Tangrot J."/>
            <person name="Rosling A."/>
        </authorList>
    </citation>
    <scope>NUCLEOTIDE SEQUENCE</scope>
    <source>
        <strain evidence="1">MA453B</strain>
    </source>
</reference>
<protein>
    <submittedName>
        <fullName evidence="1">11520_t:CDS:1</fullName>
    </submittedName>
</protein>
<keyword evidence="2" id="KW-1185">Reference proteome</keyword>
<dbReference type="EMBL" id="CAJVPY010001753">
    <property type="protein sequence ID" value="CAG8535237.1"/>
    <property type="molecule type" value="Genomic_DNA"/>
</dbReference>
<sequence length="280" mass="31792">MAQRNPPNLVNPPAACEDNINRSLNILFKLPSNSASFINPSLKLIEPLTSKASRSISPITIPPVNQNNSNCYNTQINNIVFTKLDNNTLLSTPVVSELFEELRHYTSQLKTQLGCFSNTLKNLNFIPSNSSTSSLVVIPEKTFLDILQPLPLNYIHKEIPLYLPNSNNPLPLVYYDTMTSSSDASPFHNKNSLNNMHVTSPSNNQQQFLTNTNPIKKRKIPKYKYNENNSDADSEINKIQRLTKLKKEKLKSPFTKCLYNLTGNAYFREEKIKLDLRGYI</sequence>
<accession>A0A9N9AJT7</accession>
<evidence type="ECO:0000313" key="1">
    <source>
        <dbReference type="EMBL" id="CAG8535237.1"/>
    </source>
</evidence>
<evidence type="ECO:0000313" key="2">
    <source>
        <dbReference type="Proteomes" id="UP000789405"/>
    </source>
</evidence>